<proteinExistence type="predicted"/>
<feature type="region of interest" description="Disordered" evidence="1">
    <location>
        <begin position="598"/>
        <end position="622"/>
    </location>
</feature>
<dbReference type="InterPro" id="IPR019516">
    <property type="entry name" value="Glomulin/ALF4"/>
</dbReference>
<dbReference type="GO" id="GO:0055105">
    <property type="term" value="F:ubiquitin-protein transferase inhibitor activity"/>
    <property type="evidence" value="ECO:0007669"/>
    <property type="project" value="TreeGrafter"/>
</dbReference>
<evidence type="ECO:0000256" key="1">
    <source>
        <dbReference type="SAM" id="MobiDB-lite"/>
    </source>
</evidence>
<dbReference type="AlphaFoldDB" id="A0A6A4VER5"/>
<organism evidence="2 3">
    <name type="scientific">Amphibalanus amphitrite</name>
    <name type="common">Striped barnacle</name>
    <name type="synonym">Balanus amphitrite</name>
    <dbReference type="NCBI Taxonomy" id="1232801"/>
    <lineage>
        <taxon>Eukaryota</taxon>
        <taxon>Metazoa</taxon>
        <taxon>Ecdysozoa</taxon>
        <taxon>Arthropoda</taxon>
        <taxon>Crustacea</taxon>
        <taxon>Multicrustacea</taxon>
        <taxon>Cirripedia</taxon>
        <taxon>Thoracica</taxon>
        <taxon>Thoracicalcarea</taxon>
        <taxon>Balanomorpha</taxon>
        <taxon>Balanoidea</taxon>
        <taxon>Balanidae</taxon>
        <taxon>Amphibalaninae</taxon>
        <taxon>Amphibalanus</taxon>
    </lineage>
</organism>
<dbReference type="PANTHER" id="PTHR15430">
    <property type="entry name" value="GLOMULIN"/>
    <property type="match status" value="1"/>
</dbReference>
<gene>
    <name evidence="2" type="primary">GLMN_0</name>
    <name evidence="2" type="ORF">FJT64_007529</name>
</gene>
<feature type="compositionally biased region" description="Basic and acidic residues" evidence="1">
    <location>
        <begin position="613"/>
        <end position="622"/>
    </location>
</feature>
<dbReference type="GO" id="GO:0005737">
    <property type="term" value="C:cytoplasm"/>
    <property type="evidence" value="ECO:0007669"/>
    <property type="project" value="TreeGrafter"/>
</dbReference>
<dbReference type="Pfam" id="PF08568">
    <property type="entry name" value="Kinetochor_Ybp2"/>
    <property type="match status" value="2"/>
</dbReference>
<sequence length="622" mass="67573">MANVSANVAVKAVNGSGGGGLSAESPFLKAMGQHLEAGTLAAATSYLEAHPAEVATHSMELIDAVMIRLVDQAGDERLLDGCVALLSAIARLANRKEALICLLEKGEMFKEDACFKALLPPLQIVLCREPTKRGSSLAWALSTLYTHLASVPLPRQHALEGRERLLMYQDPDVRRHTDLLHALTPFFKPFVEEISPLHSAAACTPAGVRARELLCCYLLKVLDRPLAFLDLTPCGECVPEVRQSADQLMLYTTALQSNPLRLFALLPAAKCAPADGQTDEEQFDESGLDWRQELRVSSLALGTYMYLLCAEQVALESTPAVLCPAYVTRISLPLCVALLRRRELSAVHKGALLLRALLGRLPRGQLPASQVDAPAHADVTALLINMSVFSSLPELRKLCIGLLTDYVWRFDAHGRFVVLRNLLNSNHNPSVLGFVTGLLKESMAEALACERRCPWFSAPSVTPLLRTACRLQNGPTTDLLENHHHVMAALNLMRFVLLRDKADVCGLRARAEELRTDFLSPLRTALDLSRGHFRLRARELSERGQPAPPSTEVELNVGGQTLAGLPPEQQRQTVELALTTLDLIGTVLGWVGESLGAGQRAGDSVTAGQRVADAPRHGDAGS</sequence>
<dbReference type="OrthoDB" id="619536at2759"/>
<dbReference type="Proteomes" id="UP000440578">
    <property type="component" value="Unassembled WGS sequence"/>
</dbReference>
<evidence type="ECO:0000313" key="3">
    <source>
        <dbReference type="Proteomes" id="UP000440578"/>
    </source>
</evidence>
<name>A0A6A4VER5_AMPAM</name>
<dbReference type="PANTHER" id="PTHR15430:SF1">
    <property type="entry name" value="GLOMULIN"/>
    <property type="match status" value="1"/>
</dbReference>
<accession>A0A6A4VER5</accession>
<reference evidence="2 3" key="1">
    <citation type="submission" date="2019-07" db="EMBL/GenBank/DDBJ databases">
        <title>Draft genome assembly of a fouling barnacle, Amphibalanus amphitrite (Darwin, 1854): The first reference genome for Thecostraca.</title>
        <authorList>
            <person name="Kim W."/>
        </authorList>
    </citation>
    <scope>NUCLEOTIDE SEQUENCE [LARGE SCALE GENOMIC DNA]</scope>
    <source>
        <strain evidence="2">SNU_AA5</strain>
        <tissue evidence="2">Soma without cirri and trophi</tissue>
    </source>
</reference>
<dbReference type="InterPro" id="IPR013877">
    <property type="entry name" value="YAP-bd/ALF4/Glomulin"/>
</dbReference>
<evidence type="ECO:0000313" key="2">
    <source>
        <dbReference type="EMBL" id="KAF0294897.1"/>
    </source>
</evidence>
<comment type="caution">
    <text evidence="2">The sequence shown here is derived from an EMBL/GenBank/DDBJ whole genome shotgun (WGS) entry which is preliminary data.</text>
</comment>
<keyword evidence="3" id="KW-1185">Reference proteome</keyword>
<dbReference type="EMBL" id="VIIS01001652">
    <property type="protein sequence ID" value="KAF0294897.1"/>
    <property type="molecule type" value="Genomic_DNA"/>
</dbReference>
<protein>
    <submittedName>
        <fullName evidence="2">Glomulin</fullName>
    </submittedName>
</protein>